<evidence type="ECO:0000313" key="1">
    <source>
        <dbReference type="EMBL" id="DAD81673.1"/>
    </source>
</evidence>
<proteinExistence type="predicted"/>
<name>A0A8S5MH59_9CAUD</name>
<accession>A0A8S5MH59</accession>
<reference evidence="1" key="1">
    <citation type="journal article" date="2021" name="Proc. Natl. Acad. Sci. U.S.A.">
        <title>A Catalog of Tens of Thousands of Viruses from Human Metagenomes Reveals Hidden Associations with Chronic Diseases.</title>
        <authorList>
            <person name="Tisza M.J."/>
            <person name="Buck C.B."/>
        </authorList>
    </citation>
    <scope>NUCLEOTIDE SEQUENCE</scope>
    <source>
        <strain evidence="1">Ct9Ns12</strain>
    </source>
</reference>
<protein>
    <submittedName>
        <fullName evidence="1">Uncharacterized protein</fullName>
    </submittedName>
</protein>
<dbReference type="EMBL" id="BK014906">
    <property type="protein sequence ID" value="DAD81673.1"/>
    <property type="molecule type" value="Genomic_DNA"/>
</dbReference>
<organism evidence="1">
    <name type="scientific">Myoviridae sp. ct9Ns12</name>
    <dbReference type="NCBI Taxonomy" id="2826626"/>
    <lineage>
        <taxon>Viruses</taxon>
        <taxon>Duplodnaviria</taxon>
        <taxon>Heunggongvirae</taxon>
        <taxon>Uroviricota</taxon>
        <taxon>Caudoviricetes</taxon>
    </lineage>
</organism>
<sequence>MGYEQDFKYKDALKSLFNAATAVSDNVFTNDRPAAVPKQMDNFIVVSLPGQLTSSTYGCGFGNVQTYCTVEVYVRLKKSGVEDLNVMDALVGKVLSLFPISDSVITVSNPKLTLKGNDGLGFSATLIRADLVIK</sequence>